<organism evidence="2 3">
    <name type="scientific">Olivibacter jilunii</name>
    <dbReference type="NCBI Taxonomy" id="985016"/>
    <lineage>
        <taxon>Bacteria</taxon>
        <taxon>Pseudomonadati</taxon>
        <taxon>Bacteroidota</taxon>
        <taxon>Sphingobacteriia</taxon>
        <taxon>Sphingobacteriales</taxon>
        <taxon>Sphingobacteriaceae</taxon>
        <taxon>Olivibacter</taxon>
    </lineage>
</organism>
<reference evidence="3" key="1">
    <citation type="journal article" date="2019" name="Int. J. Syst. Evol. Microbiol.">
        <title>The Global Catalogue of Microorganisms (GCM) 10K type strain sequencing project: providing services to taxonomists for standard genome sequencing and annotation.</title>
        <authorList>
            <consortium name="The Broad Institute Genomics Platform"/>
            <consortium name="The Broad Institute Genome Sequencing Center for Infectious Disease"/>
            <person name="Wu L."/>
            <person name="Ma J."/>
        </authorList>
    </citation>
    <scope>NUCLEOTIDE SEQUENCE [LARGE SCALE GENOMIC DNA]</scope>
    <source>
        <strain evidence="3">KCTC 23098</strain>
    </source>
</reference>
<evidence type="ECO:0000313" key="2">
    <source>
        <dbReference type="EMBL" id="MFD2963919.1"/>
    </source>
</evidence>
<dbReference type="PANTHER" id="PTHR43539:SF78">
    <property type="entry name" value="FLAVIN-CONTAINING MONOOXYGENASE"/>
    <property type="match status" value="1"/>
</dbReference>
<dbReference type="PRINTS" id="PR00368">
    <property type="entry name" value="FADPNR"/>
</dbReference>
<dbReference type="Proteomes" id="UP001597560">
    <property type="component" value="Unassembled WGS sequence"/>
</dbReference>
<dbReference type="InterPro" id="IPR036188">
    <property type="entry name" value="FAD/NAD-bd_sf"/>
</dbReference>
<protein>
    <submittedName>
        <fullName evidence="2">ArsO family NAD(P)H-dependent flavin-containing monooxygenase</fullName>
    </submittedName>
</protein>
<proteinExistence type="predicted"/>
<dbReference type="PANTHER" id="PTHR43539">
    <property type="entry name" value="FLAVIN-BINDING MONOOXYGENASE-LIKE PROTEIN (AFU_ORTHOLOGUE AFUA_4G09220)"/>
    <property type="match status" value="1"/>
</dbReference>
<keyword evidence="1" id="KW-0560">Oxidoreductase</keyword>
<gene>
    <name evidence="2" type="ORF">ACFS6J_19075</name>
</gene>
<dbReference type="Pfam" id="PF13738">
    <property type="entry name" value="Pyr_redox_3"/>
    <property type="match status" value="1"/>
</dbReference>
<comment type="caution">
    <text evidence="2">The sequence shown here is derived from an EMBL/GenBank/DDBJ whole genome shotgun (WGS) entry which is preliminary data.</text>
</comment>
<dbReference type="InterPro" id="IPR050982">
    <property type="entry name" value="Auxin_biosynth/cation_transpt"/>
</dbReference>
<evidence type="ECO:0000313" key="3">
    <source>
        <dbReference type="Proteomes" id="UP001597560"/>
    </source>
</evidence>
<dbReference type="PRINTS" id="PR00469">
    <property type="entry name" value="PNDRDTASEII"/>
</dbReference>
<dbReference type="PROSITE" id="PS51257">
    <property type="entry name" value="PROKAR_LIPOPROTEIN"/>
    <property type="match status" value="1"/>
</dbReference>
<keyword evidence="3" id="KW-1185">Reference proteome</keyword>
<dbReference type="NCBIfam" id="NF040505">
    <property type="entry name" value="ArsO_flavin_mono"/>
    <property type="match status" value="1"/>
</dbReference>
<keyword evidence="2" id="KW-0503">Monooxygenase</keyword>
<dbReference type="RefSeq" id="WP_013663545.1">
    <property type="nucleotide sequence ID" value="NZ_JBHUPA010000010.1"/>
</dbReference>
<name>A0ABW6B666_9SPHI</name>
<dbReference type="GO" id="GO:0004497">
    <property type="term" value="F:monooxygenase activity"/>
    <property type="evidence" value="ECO:0007669"/>
    <property type="project" value="UniProtKB-KW"/>
</dbReference>
<accession>A0ABW6B666</accession>
<dbReference type="EMBL" id="JBHUPA010000010">
    <property type="protein sequence ID" value="MFD2963919.1"/>
    <property type="molecule type" value="Genomic_DNA"/>
</dbReference>
<dbReference type="Gene3D" id="3.50.50.60">
    <property type="entry name" value="FAD/NAD(P)-binding domain"/>
    <property type="match status" value="1"/>
</dbReference>
<evidence type="ECO:0000256" key="1">
    <source>
        <dbReference type="ARBA" id="ARBA00023002"/>
    </source>
</evidence>
<sequence length="354" mass="38675">MTVSNKNYDVIIIGGGQSALACAYFLRRTGLSYILLDEQDEPGGAWQHGWESLTLFSPAAFSSLPGWLMPESSGKFPSRAEAIAYLKAYEEKYKIPAERPVKVEKVAKTDNGYTLSTSSGDYFCKALISATGTWGSPFIPNLEGLDSFKGKQLHSAHYTNAKNFHGKKVLIVGGGNSGAQLLAEISKVANTVWSTLTPPTFLPDEVDGRVLFDVATAKYQAMKEGKPLDTKQYDLANIVMVPSVVEARERDVLQSKGRFIAFTETGVIWESNEREDFDIIVWCTGFKYATKHLNELGITDVDGRVVTEGTCAKAVAGLWLVGYGNWTGFASATLIGVGRSARATVNELNEYLNH</sequence>
<dbReference type="SUPFAM" id="SSF51905">
    <property type="entry name" value="FAD/NAD(P)-binding domain"/>
    <property type="match status" value="2"/>
</dbReference>